<feature type="region of interest" description="Disordered" evidence="1">
    <location>
        <begin position="1"/>
        <end position="103"/>
    </location>
</feature>
<gene>
    <name evidence="3" type="ORF">THRCLA_04505</name>
</gene>
<feature type="region of interest" description="Disordered" evidence="1">
    <location>
        <begin position="118"/>
        <end position="138"/>
    </location>
</feature>
<feature type="compositionally biased region" description="Polar residues" evidence="1">
    <location>
        <begin position="583"/>
        <end position="608"/>
    </location>
</feature>
<dbReference type="Pfam" id="PF03457">
    <property type="entry name" value="HA"/>
    <property type="match status" value="2"/>
</dbReference>
<dbReference type="STRING" id="74557.A0A1V9ZYW3"/>
<sequence>MEVIELLSSDEEDTKRREQDKIKKKRKKRRDEDGDGDGERKRKKRKKKKKKKKKDKRKDVIEIIEISSSDDEKEEKAACVVGNKKKNDEEDDGGEKTGQVLMATPCLPLEQVYTSKLQTQESELQPDEDENVGIDDQGLDGEVSNVVYEESPLIRIDLLFPELSTNVAPIPDSIAALQSSEESNSLLEPSTLTQATPLEAEALQNNPLETPALSNTTLESSTLSYSALESPASLNVSSEVSAIASALMESTVSNSPESRTNEPQNTLQAMCNAFQIANSVQVARDVSPEAENDSLSCLSDQSSKKKDKEDDPMLDVAPTLTFDDENEMLPEDYIQNRPQPLADYIELEHGASEESTPEPTEPNEELMRLPDLGEDIASVISMIEHREELAKTIGQVDVEAAVGINPKHIEDINFDVRDLVLPKSKPVVEKKQKPLPPRTPKSFARVFNRGKNNEPIPSRRARYDLHMTNGRPLPPNLQEDYSPDRRRSSRSERRKRRQCPEVIDLLSSSEEEFEAELAYTLSDSRPEPQVRSKVQTKSSKRQNIIIMDDSDSDKGSSNPVRPSKKIEIKLPIDGMPRARHKPTSSYPVISKPKISQPNNTKPANTKQPTAKPLDDSAIRANRFNISRPTQRSPEDNEPEILRHPTTAERHKIFINVVKVTYQQQRHKSVYTNLPHEFVVPSEAPWPEMLWGTFVDVKAFREAHKSGLLSLETIAELDKLRFVWDPSLHQWHVQITAFQTYKALYGDLCIPHNFEIPDKDKRWPKDVWKVALGILAHNLRHKSSALTPVRKQQLSALGFIWEMEELQWRIWYKALLTYYYLNGHVDVPLDFVVPENDQAWTPDSWNEKLGEIVAGIRSEAKSISAARKWQLDELGFFWGHGIKTKKRKRHLVPQRLPRSGATVDKACLGAYSAPHFPMFGEKPESTARWDDYGEVIYYDPTEKSLTLY</sequence>
<dbReference type="AlphaFoldDB" id="A0A1V9ZYW3"/>
<name>A0A1V9ZYW3_9STRA</name>
<dbReference type="PANTHER" id="PTHR37066:SF1">
    <property type="entry name" value="LNS2_PITP DOMAIN-CONTAINING PROTEIN"/>
    <property type="match status" value="1"/>
</dbReference>
<dbReference type="Proteomes" id="UP000243217">
    <property type="component" value="Unassembled WGS sequence"/>
</dbReference>
<dbReference type="EMBL" id="JNBS01000961">
    <property type="protein sequence ID" value="OQS03196.1"/>
    <property type="molecule type" value="Genomic_DNA"/>
</dbReference>
<feature type="compositionally biased region" description="Acidic residues" evidence="1">
    <location>
        <begin position="124"/>
        <end position="138"/>
    </location>
</feature>
<feature type="region of interest" description="Disordered" evidence="1">
    <location>
        <begin position="519"/>
        <end position="563"/>
    </location>
</feature>
<dbReference type="OrthoDB" id="79655at2759"/>
<dbReference type="InterPro" id="IPR005114">
    <property type="entry name" value="Helicase_assoc"/>
</dbReference>
<feature type="compositionally biased region" description="Basic residues" evidence="1">
    <location>
        <begin position="41"/>
        <end position="56"/>
    </location>
</feature>
<evidence type="ECO:0000313" key="3">
    <source>
        <dbReference type="EMBL" id="OQS03196.1"/>
    </source>
</evidence>
<protein>
    <recommendedName>
        <fullName evidence="2">Helicase-associated domain-containing protein</fullName>
    </recommendedName>
</protein>
<feature type="domain" description="Helicase-associated" evidence="2">
    <location>
        <begin position="804"/>
        <end position="875"/>
    </location>
</feature>
<feature type="region of interest" description="Disordered" evidence="1">
    <location>
        <begin position="575"/>
        <end position="639"/>
    </location>
</feature>
<feature type="domain" description="Helicase-associated" evidence="2">
    <location>
        <begin position="728"/>
        <end position="798"/>
    </location>
</feature>
<feature type="region of interest" description="Disordered" evidence="1">
    <location>
        <begin position="427"/>
        <end position="500"/>
    </location>
</feature>
<accession>A0A1V9ZYW3</accession>
<evidence type="ECO:0000259" key="2">
    <source>
        <dbReference type="Pfam" id="PF03457"/>
    </source>
</evidence>
<feature type="region of interest" description="Disordered" evidence="1">
    <location>
        <begin position="285"/>
        <end position="323"/>
    </location>
</feature>
<proteinExistence type="predicted"/>
<keyword evidence="4" id="KW-1185">Reference proteome</keyword>
<reference evidence="3 4" key="1">
    <citation type="journal article" date="2014" name="Genome Biol. Evol.">
        <title>The secreted proteins of Achlya hypogyna and Thraustotheca clavata identify the ancestral oomycete secretome and reveal gene acquisitions by horizontal gene transfer.</title>
        <authorList>
            <person name="Misner I."/>
            <person name="Blouin N."/>
            <person name="Leonard G."/>
            <person name="Richards T.A."/>
            <person name="Lane C.E."/>
        </authorList>
    </citation>
    <scope>NUCLEOTIDE SEQUENCE [LARGE SCALE GENOMIC DNA]</scope>
    <source>
        <strain evidence="3 4">ATCC 34112</strain>
    </source>
</reference>
<feature type="compositionally biased region" description="Basic and acidic residues" evidence="1">
    <location>
        <begin position="482"/>
        <end position="491"/>
    </location>
</feature>
<evidence type="ECO:0000256" key="1">
    <source>
        <dbReference type="SAM" id="MobiDB-lite"/>
    </source>
</evidence>
<organism evidence="3 4">
    <name type="scientific">Thraustotheca clavata</name>
    <dbReference type="NCBI Taxonomy" id="74557"/>
    <lineage>
        <taxon>Eukaryota</taxon>
        <taxon>Sar</taxon>
        <taxon>Stramenopiles</taxon>
        <taxon>Oomycota</taxon>
        <taxon>Saprolegniomycetes</taxon>
        <taxon>Saprolegniales</taxon>
        <taxon>Achlyaceae</taxon>
        <taxon>Thraustotheca</taxon>
    </lineage>
</organism>
<dbReference type="PANTHER" id="PTHR37066">
    <property type="entry name" value="HELICASE-ASSOCIATED"/>
    <property type="match status" value="1"/>
</dbReference>
<feature type="compositionally biased region" description="Basic and acidic residues" evidence="1">
    <location>
        <begin position="302"/>
        <end position="311"/>
    </location>
</feature>
<comment type="caution">
    <text evidence="3">The sequence shown here is derived from an EMBL/GenBank/DDBJ whole genome shotgun (WGS) entry which is preliminary data.</text>
</comment>
<evidence type="ECO:0000313" key="4">
    <source>
        <dbReference type="Proteomes" id="UP000243217"/>
    </source>
</evidence>